<dbReference type="RefSeq" id="WP_413271557.1">
    <property type="nucleotide sequence ID" value="NZ_JBHFNQ010000125.1"/>
</dbReference>
<reference evidence="1 2" key="1">
    <citation type="submission" date="2024-09" db="EMBL/GenBank/DDBJ databases">
        <title>Floridaenema gen nov. (Aerosakkonemataceae, Aerosakkonematales ord. nov., Cyanobacteria) from benthic tropical and subtropical fresh waters, with the description of four new species.</title>
        <authorList>
            <person name="Moretto J.A."/>
            <person name="Berthold D.E."/>
            <person name="Lefler F.W."/>
            <person name="Huang I.-S."/>
            <person name="Laughinghouse H. IV."/>
        </authorList>
    </citation>
    <scope>NUCLEOTIDE SEQUENCE [LARGE SCALE GENOMIC DNA]</scope>
    <source>
        <strain evidence="1 2">BLCC-F46</strain>
    </source>
</reference>
<evidence type="ECO:0000313" key="2">
    <source>
        <dbReference type="Proteomes" id="UP001576774"/>
    </source>
</evidence>
<protein>
    <submittedName>
        <fullName evidence="1">SIMPL domain-containing protein</fullName>
    </submittedName>
</protein>
<organism evidence="1 2">
    <name type="scientific">Floridaenema aerugineum BLCC-F46</name>
    <dbReference type="NCBI Taxonomy" id="3153654"/>
    <lineage>
        <taxon>Bacteria</taxon>
        <taxon>Bacillati</taxon>
        <taxon>Cyanobacteriota</taxon>
        <taxon>Cyanophyceae</taxon>
        <taxon>Oscillatoriophycideae</taxon>
        <taxon>Aerosakkonematales</taxon>
        <taxon>Aerosakkonemataceae</taxon>
        <taxon>Floridanema</taxon>
        <taxon>Floridanema aerugineum</taxon>
    </lineage>
</organism>
<dbReference type="EMBL" id="JBHFNQ010000125">
    <property type="protein sequence ID" value="MFB2878485.1"/>
    <property type="molecule type" value="Genomic_DNA"/>
</dbReference>
<keyword evidence="2" id="KW-1185">Reference proteome</keyword>
<dbReference type="Gene3D" id="3.30.110.170">
    <property type="entry name" value="Protein of unknown function (DUF541), domain 1"/>
    <property type="match status" value="1"/>
</dbReference>
<evidence type="ECO:0000313" key="1">
    <source>
        <dbReference type="EMBL" id="MFB2878485.1"/>
    </source>
</evidence>
<proteinExistence type="predicted"/>
<dbReference type="InterPro" id="IPR007497">
    <property type="entry name" value="SIMPL/DUF541"/>
</dbReference>
<sequence length="271" mass="29322">MYRFLTVLSQTLVSAVVVTGLWISASKTSLAQNPTDNINVSQVTNSITPQLLINQRAITVIGQGQESAPADTARLEFRFASRNPLGNAQRSTPSLTEGTVSPVEEPLKPVVDALLAINVPANNIEIQTSSLENPKLFVKISKPTRERMQEVVKTANLATETSGKLFIQGISAEYSVNNCLPLERNARRNAIRDAETQVRSVALEMNLQLGELLLVTVYPIVSPPSVSACGTKQAVPLSPFSNINQSTPPYDPSALPEVQVRSQVSVTYAIK</sequence>
<gene>
    <name evidence="1" type="ORF">ACE1CC_16660</name>
</gene>
<dbReference type="Proteomes" id="UP001576774">
    <property type="component" value="Unassembled WGS sequence"/>
</dbReference>
<comment type="caution">
    <text evidence="1">The sequence shown here is derived from an EMBL/GenBank/DDBJ whole genome shotgun (WGS) entry which is preliminary data.</text>
</comment>
<dbReference type="Pfam" id="PF04402">
    <property type="entry name" value="SIMPL"/>
    <property type="match status" value="1"/>
</dbReference>
<name>A0ABV4X6V2_9CYAN</name>
<accession>A0ABV4X6V2</accession>